<dbReference type="Pfam" id="PF01395">
    <property type="entry name" value="PBP_GOBP"/>
    <property type="match status" value="1"/>
</dbReference>
<dbReference type="GO" id="GO:0007608">
    <property type="term" value="P:sensory perception of smell"/>
    <property type="evidence" value="ECO:0007669"/>
    <property type="project" value="UniProtKB-ARBA"/>
</dbReference>
<dbReference type="FunFam" id="1.10.238.20:FF:000001">
    <property type="entry name" value="General odorant-binding protein lush"/>
    <property type="match status" value="1"/>
</dbReference>
<keyword evidence="3" id="KW-0964">Secreted</keyword>
<comment type="subcellular location">
    <subcellularLocation>
        <location evidence="1">Secreted</location>
    </subcellularLocation>
</comment>
<dbReference type="InterPro" id="IPR006170">
    <property type="entry name" value="PBP/GOBP"/>
</dbReference>
<dbReference type="SMR" id="A0A0X8SYK0"/>
<comment type="similarity">
    <text evidence="2">Belongs to the PBP/GOBP family.</text>
</comment>
<evidence type="ECO:0000313" key="7">
    <source>
        <dbReference type="EMBL" id="AIX97133.1"/>
    </source>
</evidence>
<dbReference type="EMBL" id="KJ186821">
    <property type="protein sequence ID" value="AIX97133.1"/>
    <property type="molecule type" value="mRNA"/>
</dbReference>
<evidence type="ECO:0000256" key="5">
    <source>
        <dbReference type="ARBA" id="ARBA00056866"/>
    </source>
</evidence>
<keyword evidence="4" id="KW-0325">Glycoprotein</keyword>
<organism evidence="7">
    <name type="scientific">Rhyzopertha dominica</name>
    <name type="common">Lesser grain borer</name>
    <name type="synonym">Synodendron dominica</name>
    <dbReference type="NCBI Taxonomy" id="92692"/>
    <lineage>
        <taxon>Eukaryota</taxon>
        <taxon>Metazoa</taxon>
        <taxon>Ecdysozoa</taxon>
        <taxon>Arthropoda</taxon>
        <taxon>Hexapoda</taxon>
        <taxon>Insecta</taxon>
        <taxon>Pterygota</taxon>
        <taxon>Neoptera</taxon>
        <taxon>Endopterygota</taxon>
        <taxon>Coleoptera</taxon>
        <taxon>Polyphaga</taxon>
        <taxon>Bostrichiformia</taxon>
        <taxon>Bostrichidae</taxon>
        <taxon>Dinoderinae</taxon>
        <taxon>Rhyzopertha</taxon>
    </lineage>
</organism>
<protein>
    <submittedName>
        <fullName evidence="7">Odorant-binding protein 10</fullName>
    </submittedName>
</protein>
<feature type="signal peptide" evidence="6">
    <location>
        <begin position="1"/>
        <end position="23"/>
    </location>
</feature>
<dbReference type="GO" id="GO:0005576">
    <property type="term" value="C:extracellular region"/>
    <property type="evidence" value="ECO:0007669"/>
    <property type="project" value="UniProtKB-SubCell"/>
</dbReference>
<evidence type="ECO:0000256" key="3">
    <source>
        <dbReference type="ARBA" id="ARBA00022525"/>
    </source>
</evidence>
<dbReference type="PANTHER" id="PTHR21364:SF2">
    <property type="entry name" value="GENERAL ODORANT-BINDING PROTEIN 19A"/>
    <property type="match status" value="1"/>
</dbReference>
<proteinExistence type="evidence at transcript level"/>
<dbReference type="SMART" id="SM00708">
    <property type="entry name" value="PhBP"/>
    <property type="match status" value="1"/>
</dbReference>
<evidence type="ECO:0000256" key="1">
    <source>
        <dbReference type="ARBA" id="ARBA00004613"/>
    </source>
</evidence>
<evidence type="ECO:0000256" key="6">
    <source>
        <dbReference type="SAM" id="SignalP"/>
    </source>
</evidence>
<feature type="chain" id="PRO_5007070853" evidence="6">
    <location>
        <begin position="24"/>
        <end position="143"/>
    </location>
</feature>
<evidence type="ECO:0000256" key="4">
    <source>
        <dbReference type="ARBA" id="ARBA00023180"/>
    </source>
</evidence>
<dbReference type="InterPro" id="IPR036728">
    <property type="entry name" value="PBP_GOBP_sf"/>
</dbReference>
<dbReference type="SUPFAM" id="SSF47565">
    <property type="entry name" value="Insect pheromone/odorant-binding proteins"/>
    <property type="match status" value="1"/>
</dbReference>
<evidence type="ECO:0000256" key="2">
    <source>
        <dbReference type="ARBA" id="ARBA00008098"/>
    </source>
</evidence>
<sequence length="143" mass="15962">MAVPGNLIIFSILFACVITTGECAMTQKQIAAAQRLTRNMCQPKHKVTDDQIQEMKNGNFDDTKPLKCYIDCIFQMFKVTKNGVFDMEAMKVQLEQIPEPLKTALEASAANCQDKANGPDKCDGAYNMAKCMYAFDKDSYLVP</sequence>
<reference evidence="7" key="1">
    <citation type="submission" date="2014-01" db="EMBL/GenBank/DDBJ databases">
        <title>Identification of Chemosensory Gene Families in Rhyzopertha dominica (Coleoptera: Bostrichidae).</title>
        <authorList>
            <person name="Wang M."/>
            <person name="Diakite M.M."/>
        </authorList>
    </citation>
    <scope>NUCLEOTIDE SEQUENCE</scope>
</reference>
<accession>A0A0X8SYK0</accession>
<dbReference type="CDD" id="cd23992">
    <property type="entry name" value="PBP_GOBP"/>
    <property type="match status" value="1"/>
</dbReference>
<dbReference type="Gene3D" id="1.10.238.20">
    <property type="entry name" value="Pheromone/general odorant binding protein domain"/>
    <property type="match status" value="1"/>
</dbReference>
<comment type="function">
    <text evidence="5">May be a carrier protein for lipids.</text>
</comment>
<dbReference type="PANTHER" id="PTHR21364">
    <property type="entry name" value="GENERAL ODORANT-BINDING PROTEIN 19A"/>
    <property type="match status" value="1"/>
</dbReference>
<keyword evidence="6" id="KW-0732">Signal</keyword>
<dbReference type="AlphaFoldDB" id="A0A0X8SYK0"/>
<name>A0A0X8SYK0_RHYDO</name>
<dbReference type="GO" id="GO:0005549">
    <property type="term" value="F:odorant binding"/>
    <property type="evidence" value="ECO:0007669"/>
    <property type="project" value="InterPro"/>
</dbReference>
<gene>
    <name evidence="7" type="primary">obp10</name>
</gene>